<evidence type="ECO:0000313" key="2">
    <source>
        <dbReference type="WBParaSite" id="jg25965"/>
    </source>
</evidence>
<reference evidence="2" key="1">
    <citation type="submission" date="2022-11" db="UniProtKB">
        <authorList>
            <consortium name="WormBaseParasite"/>
        </authorList>
    </citation>
    <scope>IDENTIFICATION</scope>
</reference>
<dbReference type="WBParaSite" id="jg25965">
    <property type="protein sequence ID" value="jg25965"/>
    <property type="gene ID" value="jg25965"/>
</dbReference>
<sequence>MAPTSISIKSCVIRVCGLRMWTREWGICRLKVTNETTAQEIVALVVEQISKITTTSRYHRVVKVENQKKTAETFV</sequence>
<dbReference type="AlphaFoldDB" id="A0A915E415"/>
<proteinExistence type="predicted"/>
<evidence type="ECO:0000313" key="1">
    <source>
        <dbReference type="Proteomes" id="UP000887574"/>
    </source>
</evidence>
<protein>
    <submittedName>
        <fullName evidence="2">Uncharacterized protein</fullName>
    </submittedName>
</protein>
<dbReference type="Proteomes" id="UP000887574">
    <property type="component" value="Unplaced"/>
</dbReference>
<keyword evidence="1" id="KW-1185">Reference proteome</keyword>
<name>A0A915E415_9BILA</name>
<organism evidence="1 2">
    <name type="scientific">Ditylenchus dipsaci</name>
    <dbReference type="NCBI Taxonomy" id="166011"/>
    <lineage>
        <taxon>Eukaryota</taxon>
        <taxon>Metazoa</taxon>
        <taxon>Ecdysozoa</taxon>
        <taxon>Nematoda</taxon>
        <taxon>Chromadorea</taxon>
        <taxon>Rhabditida</taxon>
        <taxon>Tylenchina</taxon>
        <taxon>Tylenchomorpha</taxon>
        <taxon>Sphaerularioidea</taxon>
        <taxon>Anguinidae</taxon>
        <taxon>Anguininae</taxon>
        <taxon>Ditylenchus</taxon>
    </lineage>
</organism>
<accession>A0A915E415</accession>